<dbReference type="AlphaFoldDB" id="A0A4R4E448"/>
<dbReference type="OrthoDB" id="583109at2"/>
<dbReference type="EMBL" id="SKFG01000026">
    <property type="protein sequence ID" value="TCZ74354.1"/>
    <property type="molecule type" value="Genomic_DNA"/>
</dbReference>
<protein>
    <submittedName>
        <fullName evidence="4">Serine/threonine protein kinase</fullName>
    </submittedName>
</protein>
<dbReference type="GO" id="GO:0005524">
    <property type="term" value="F:ATP binding"/>
    <property type="evidence" value="ECO:0007669"/>
    <property type="project" value="UniProtKB-UniRule"/>
</dbReference>
<keyword evidence="5" id="KW-1185">Reference proteome</keyword>
<dbReference type="InterPro" id="IPR017441">
    <property type="entry name" value="Protein_kinase_ATP_BS"/>
</dbReference>
<name>A0A4R4E448_9BACL</name>
<feature type="transmembrane region" description="Helical" evidence="2">
    <location>
        <begin position="282"/>
        <end position="302"/>
    </location>
</feature>
<keyword evidence="2" id="KW-0812">Transmembrane</keyword>
<dbReference type="PANTHER" id="PTHR44167">
    <property type="entry name" value="OVARIAN-SPECIFIC SERINE/THREONINE-PROTEIN KINASE LOK-RELATED"/>
    <property type="match status" value="1"/>
</dbReference>
<keyword evidence="1" id="KW-0067">ATP-binding</keyword>
<sequence length="303" mass="33706">MTSSEELGLAVGSTIRGKWRNRAYTIVRTLGAGSNGTVFLVNRGGTQYALKVGYDSVDLMSEVNALRTLSKSTSSFHGMLIDVDDVIVSGKEYPFFVMKFHEGTTIASFLQKHGSDWLYLIGMNLLRKLQELHDQGYVFGDLKMENIIVSSYGHVELIDFGGMTAKGRSVKQFTELYDRGFWGAGSRVAEDSYDLFAFAILIMRTVDTQDSLSKLAKGLPQNRNLQDLKDFVDRSEKLNSAKMFLHQAISGQLNSTRAACEAWRKLLPKTTSSATKSGSGSWLPWCFALSIVLLGVTVYLYWP</sequence>
<evidence type="ECO:0000256" key="2">
    <source>
        <dbReference type="SAM" id="Phobius"/>
    </source>
</evidence>
<dbReference type="SUPFAM" id="SSF56112">
    <property type="entry name" value="Protein kinase-like (PK-like)"/>
    <property type="match status" value="1"/>
</dbReference>
<dbReference type="PANTHER" id="PTHR44167:SF24">
    <property type="entry name" value="SERINE_THREONINE-PROTEIN KINASE CHK2"/>
    <property type="match status" value="1"/>
</dbReference>
<organism evidence="4 5">
    <name type="scientific">Paenibacillus albiflavus</name>
    <dbReference type="NCBI Taxonomy" id="2545760"/>
    <lineage>
        <taxon>Bacteria</taxon>
        <taxon>Bacillati</taxon>
        <taxon>Bacillota</taxon>
        <taxon>Bacilli</taxon>
        <taxon>Bacillales</taxon>
        <taxon>Paenibacillaceae</taxon>
        <taxon>Paenibacillus</taxon>
    </lineage>
</organism>
<keyword evidence="4" id="KW-0418">Kinase</keyword>
<gene>
    <name evidence="4" type="ORF">E0485_19655</name>
</gene>
<evidence type="ECO:0000313" key="5">
    <source>
        <dbReference type="Proteomes" id="UP000295418"/>
    </source>
</evidence>
<dbReference type="Pfam" id="PF00069">
    <property type="entry name" value="Pkinase"/>
    <property type="match status" value="1"/>
</dbReference>
<dbReference type="Proteomes" id="UP000295418">
    <property type="component" value="Unassembled WGS sequence"/>
</dbReference>
<dbReference type="SMART" id="SM00220">
    <property type="entry name" value="S_TKc"/>
    <property type="match status" value="1"/>
</dbReference>
<feature type="binding site" evidence="1">
    <location>
        <position position="51"/>
    </location>
    <ligand>
        <name>ATP</name>
        <dbReference type="ChEBI" id="CHEBI:30616"/>
    </ligand>
</feature>
<evidence type="ECO:0000256" key="1">
    <source>
        <dbReference type="PROSITE-ProRule" id="PRU10141"/>
    </source>
</evidence>
<keyword evidence="2" id="KW-1133">Transmembrane helix</keyword>
<accession>A0A4R4E448</accession>
<dbReference type="InterPro" id="IPR011009">
    <property type="entry name" value="Kinase-like_dom_sf"/>
</dbReference>
<reference evidence="4 5" key="1">
    <citation type="submission" date="2019-03" db="EMBL/GenBank/DDBJ databases">
        <authorList>
            <person name="Kim M.K.M."/>
        </authorList>
    </citation>
    <scope>NUCLEOTIDE SEQUENCE [LARGE SCALE GENOMIC DNA]</scope>
    <source>
        <strain evidence="4 5">18JY21-1</strain>
    </source>
</reference>
<evidence type="ECO:0000313" key="4">
    <source>
        <dbReference type="EMBL" id="TCZ74354.1"/>
    </source>
</evidence>
<keyword evidence="4" id="KW-0723">Serine/threonine-protein kinase</keyword>
<feature type="domain" description="Protein kinase" evidence="3">
    <location>
        <begin position="24"/>
        <end position="303"/>
    </location>
</feature>
<dbReference type="Gene3D" id="1.10.510.10">
    <property type="entry name" value="Transferase(Phosphotransferase) domain 1"/>
    <property type="match status" value="1"/>
</dbReference>
<proteinExistence type="predicted"/>
<dbReference type="GO" id="GO:0004674">
    <property type="term" value="F:protein serine/threonine kinase activity"/>
    <property type="evidence" value="ECO:0007669"/>
    <property type="project" value="UniProtKB-KW"/>
</dbReference>
<comment type="caution">
    <text evidence="4">The sequence shown here is derived from an EMBL/GenBank/DDBJ whole genome shotgun (WGS) entry which is preliminary data.</text>
</comment>
<dbReference type="InterPro" id="IPR000719">
    <property type="entry name" value="Prot_kinase_dom"/>
</dbReference>
<dbReference type="PROSITE" id="PS50011">
    <property type="entry name" value="PROTEIN_KINASE_DOM"/>
    <property type="match status" value="1"/>
</dbReference>
<keyword evidence="2" id="KW-0472">Membrane</keyword>
<evidence type="ECO:0000259" key="3">
    <source>
        <dbReference type="PROSITE" id="PS50011"/>
    </source>
</evidence>
<keyword evidence="4" id="KW-0808">Transferase</keyword>
<dbReference type="PROSITE" id="PS00107">
    <property type="entry name" value="PROTEIN_KINASE_ATP"/>
    <property type="match status" value="1"/>
</dbReference>
<keyword evidence="1" id="KW-0547">Nucleotide-binding</keyword>